<accession>A0ABU2HN13</accession>
<evidence type="ECO:0000313" key="2">
    <source>
        <dbReference type="EMBL" id="MDS9466157.1"/>
    </source>
</evidence>
<keyword evidence="1" id="KW-0812">Transmembrane</keyword>
<organism evidence="2 3">
    <name type="scientific">Paracoccus aurantius</name>
    <dbReference type="NCBI Taxonomy" id="3073814"/>
    <lineage>
        <taxon>Bacteria</taxon>
        <taxon>Pseudomonadati</taxon>
        <taxon>Pseudomonadota</taxon>
        <taxon>Alphaproteobacteria</taxon>
        <taxon>Rhodobacterales</taxon>
        <taxon>Paracoccaceae</taxon>
        <taxon>Paracoccus</taxon>
    </lineage>
</organism>
<name>A0ABU2HN13_9RHOB</name>
<evidence type="ECO:0000256" key="1">
    <source>
        <dbReference type="SAM" id="Phobius"/>
    </source>
</evidence>
<keyword evidence="3" id="KW-1185">Reference proteome</keyword>
<reference evidence="3" key="1">
    <citation type="submission" date="2023-07" db="EMBL/GenBank/DDBJ databases">
        <title>Paracoccus sp. MBLB3053 whole genome sequence.</title>
        <authorList>
            <person name="Hwang C.Y."/>
            <person name="Cho E.-S."/>
            <person name="Seo M.-J."/>
        </authorList>
    </citation>
    <scope>NUCLEOTIDE SEQUENCE [LARGE SCALE GENOMIC DNA]</scope>
    <source>
        <strain evidence="3">MBLB3053</strain>
    </source>
</reference>
<dbReference type="RefSeq" id="WP_311158350.1">
    <property type="nucleotide sequence ID" value="NZ_JAVQLW010000001.1"/>
</dbReference>
<dbReference type="Proteomes" id="UP001269144">
    <property type="component" value="Unassembled WGS sequence"/>
</dbReference>
<sequence>MDEDEPMTPPGLSPEELDELLAAELALGLLDGDEAQLLMARLAGDEDFARRVQEWQGRFAGIADGLVPVMPPARARQRIREELGLASAPFSQPLDSRIRWWQRPGALLSVLVVLLGLAALVFWAMG</sequence>
<feature type="transmembrane region" description="Helical" evidence="1">
    <location>
        <begin position="106"/>
        <end position="125"/>
    </location>
</feature>
<evidence type="ECO:0000313" key="3">
    <source>
        <dbReference type="Proteomes" id="UP001269144"/>
    </source>
</evidence>
<gene>
    <name evidence="2" type="ORF">RGQ15_01005</name>
</gene>
<comment type="caution">
    <text evidence="2">The sequence shown here is derived from an EMBL/GenBank/DDBJ whole genome shotgun (WGS) entry which is preliminary data.</text>
</comment>
<proteinExistence type="predicted"/>
<evidence type="ECO:0008006" key="4">
    <source>
        <dbReference type="Google" id="ProtNLM"/>
    </source>
</evidence>
<protein>
    <recommendedName>
        <fullName evidence="4">Anti-sigma factor</fullName>
    </recommendedName>
</protein>
<keyword evidence="1" id="KW-0472">Membrane</keyword>
<keyword evidence="1" id="KW-1133">Transmembrane helix</keyword>
<dbReference type="EMBL" id="JAVQLW010000001">
    <property type="protein sequence ID" value="MDS9466157.1"/>
    <property type="molecule type" value="Genomic_DNA"/>
</dbReference>